<dbReference type="OrthoDB" id="7809546at2"/>
<evidence type="ECO:0000313" key="1">
    <source>
        <dbReference type="EMBL" id="QCK84898.1"/>
    </source>
</evidence>
<organism evidence="1 2">
    <name type="scientific">Phreatobacter aquaticus</name>
    <dbReference type="NCBI Taxonomy" id="2570229"/>
    <lineage>
        <taxon>Bacteria</taxon>
        <taxon>Pseudomonadati</taxon>
        <taxon>Pseudomonadota</taxon>
        <taxon>Alphaproteobacteria</taxon>
        <taxon>Hyphomicrobiales</taxon>
        <taxon>Phreatobacteraceae</taxon>
        <taxon>Phreatobacter</taxon>
    </lineage>
</organism>
<gene>
    <name evidence="1" type="ORF">E8L99_03425</name>
</gene>
<keyword evidence="2" id="KW-1185">Reference proteome</keyword>
<dbReference type="RefSeq" id="WP_137098232.1">
    <property type="nucleotide sequence ID" value="NZ_CP039865.1"/>
</dbReference>
<sequence>MTAPKVKVLSVELFERPYKLRMPFRFGVITVTHGIQAVTRVRIRHQDGREEFGHAAEALGAKWFDKDKTLSDDQNLDQLRRALEIATAAYLVAAPSTAFGLFADGYRGQIAAGAQERLNPLVASYGPALLDRAVLDALCRLENVSFYEAIRTNLPGIGHHPIIADLDGFDLAGFLAGLSPQAGIDVRHTVGLVDPIVAADQAPGTRVDDGLPETLEEVVSFYGCRWYKLKVAGDVPSDIARLEKIAAVLDRIPGGYRATLDGNEQYETAEAFAPLWQAIQARPSLAKLWEAIVLIEQPIARHAALSQPLGAAAPPKPVIIDESDGDLDAFPRARALGYHGVSSKVCKGLYKSILNLARCRMWNGGADGPYFMSGEDLTTQMGASIQQDLALVSLLGITHVERNAHHFIDGFDERPETEARAHLAAHPDLYRDDHGRVRLAIVEGRLAIGSLDRPGFAASPPPDVSVLAPMRKSGWDG</sequence>
<protein>
    <submittedName>
        <fullName evidence="1">Mandelate racemase</fullName>
    </submittedName>
</protein>
<dbReference type="InterPro" id="IPR036849">
    <property type="entry name" value="Enolase-like_C_sf"/>
</dbReference>
<name>A0A4D7QCJ5_9HYPH</name>
<accession>A0A4D7QCJ5</accession>
<dbReference type="KEGG" id="paqt:E8L99_03425"/>
<reference evidence="1 2" key="1">
    <citation type="submission" date="2019-04" db="EMBL/GenBank/DDBJ databases">
        <title>Phreatobacter aquaticus sp. nov.</title>
        <authorList>
            <person name="Choi A."/>
            <person name="Baek K."/>
        </authorList>
    </citation>
    <scope>NUCLEOTIDE SEQUENCE [LARGE SCALE GENOMIC DNA]</scope>
    <source>
        <strain evidence="1 2">NMCR1094</strain>
    </source>
</reference>
<evidence type="ECO:0000313" key="2">
    <source>
        <dbReference type="Proteomes" id="UP000298588"/>
    </source>
</evidence>
<dbReference type="SUPFAM" id="SSF51604">
    <property type="entry name" value="Enolase C-terminal domain-like"/>
    <property type="match status" value="1"/>
</dbReference>
<dbReference type="Proteomes" id="UP000298588">
    <property type="component" value="Chromosome"/>
</dbReference>
<dbReference type="Gene3D" id="3.20.20.120">
    <property type="entry name" value="Enolase-like C-terminal domain"/>
    <property type="match status" value="1"/>
</dbReference>
<dbReference type="AlphaFoldDB" id="A0A4D7QCJ5"/>
<proteinExistence type="predicted"/>
<dbReference type="EMBL" id="CP039865">
    <property type="protein sequence ID" value="QCK84898.1"/>
    <property type="molecule type" value="Genomic_DNA"/>
</dbReference>